<dbReference type="EMBL" id="CP058601">
    <property type="protein sequence ID" value="QLG49327.1"/>
    <property type="molecule type" value="Genomic_DNA"/>
</dbReference>
<keyword evidence="1" id="KW-0597">Phosphoprotein</keyword>
<feature type="domain" description="Response regulatory" evidence="3">
    <location>
        <begin position="10"/>
        <end position="135"/>
    </location>
</feature>
<feature type="region of interest" description="Disordered" evidence="2">
    <location>
        <begin position="145"/>
        <end position="167"/>
    </location>
</feature>
<accession>A0A7D5GHZ7</accession>
<evidence type="ECO:0000259" key="3">
    <source>
        <dbReference type="PROSITE" id="PS50110"/>
    </source>
</evidence>
<keyword evidence="5" id="KW-1185">Reference proteome</keyword>
<dbReference type="GeneID" id="56033798"/>
<dbReference type="InterPro" id="IPR052893">
    <property type="entry name" value="TCS_response_regulator"/>
</dbReference>
<dbReference type="PANTHER" id="PTHR44520:SF2">
    <property type="entry name" value="RESPONSE REGULATOR RCP1"/>
    <property type="match status" value="1"/>
</dbReference>
<dbReference type="Pfam" id="PF00072">
    <property type="entry name" value="Response_reg"/>
    <property type="match status" value="1"/>
</dbReference>
<dbReference type="RefSeq" id="WP_179261062.1">
    <property type="nucleotide sequence ID" value="NZ_CP058601.1"/>
</dbReference>
<dbReference type="Gene3D" id="3.40.50.2300">
    <property type="match status" value="1"/>
</dbReference>
<dbReference type="InterPro" id="IPR001789">
    <property type="entry name" value="Sig_transdc_resp-reg_receiver"/>
</dbReference>
<dbReference type="SUPFAM" id="SSF52172">
    <property type="entry name" value="CheY-like"/>
    <property type="match status" value="1"/>
</dbReference>
<dbReference type="Proteomes" id="UP000509241">
    <property type="component" value="Chromosome"/>
</dbReference>
<evidence type="ECO:0000313" key="5">
    <source>
        <dbReference type="Proteomes" id="UP000509241"/>
    </source>
</evidence>
<dbReference type="PANTHER" id="PTHR44520">
    <property type="entry name" value="RESPONSE REGULATOR RCP1-RELATED"/>
    <property type="match status" value="1"/>
</dbReference>
<dbReference type="InterPro" id="IPR011006">
    <property type="entry name" value="CheY-like_superfamily"/>
</dbReference>
<evidence type="ECO:0000313" key="4">
    <source>
        <dbReference type="EMBL" id="QLG49327.1"/>
    </source>
</evidence>
<protein>
    <submittedName>
        <fullName evidence="4">Response regulator</fullName>
    </submittedName>
</protein>
<name>A0A7D5GHZ7_9EURY</name>
<evidence type="ECO:0000256" key="1">
    <source>
        <dbReference type="PROSITE-ProRule" id="PRU00169"/>
    </source>
</evidence>
<evidence type="ECO:0000256" key="2">
    <source>
        <dbReference type="SAM" id="MobiDB-lite"/>
    </source>
</evidence>
<gene>
    <name evidence="4" type="ORF">HYG82_10865</name>
</gene>
<dbReference type="SMART" id="SM00448">
    <property type="entry name" value="REC"/>
    <property type="match status" value="1"/>
</dbReference>
<sequence>MSPPLEDAISILLIEPNPGDARLFSESFEDANIVCNIHTVSDGESALDFVHQRNEYSDSPRPDMILLDFQLPGVSGADVLSELKSESTLRSIPVIVMTSSPSEEDIARSYDLYANAYVQKPVEPDEFIDLGRSFEDFWLTLGRLPGDRSRRRQSSPLATSRAGPAPR</sequence>
<organism evidence="4 5">
    <name type="scientific">Natrinema halophilum</name>
    <dbReference type="NCBI Taxonomy" id="1699371"/>
    <lineage>
        <taxon>Archaea</taxon>
        <taxon>Methanobacteriati</taxon>
        <taxon>Methanobacteriota</taxon>
        <taxon>Stenosarchaea group</taxon>
        <taxon>Halobacteria</taxon>
        <taxon>Halobacteriales</taxon>
        <taxon>Natrialbaceae</taxon>
        <taxon>Natrinema</taxon>
    </lineage>
</organism>
<dbReference type="AlphaFoldDB" id="A0A7D5GHZ7"/>
<dbReference type="OrthoDB" id="9652at2157"/>
<reference evidence="4 5" key="1">
    <citation type="submission" date="2020-07" db="EMBL/GenBank/DDBJ databases">
        <authorList>
            <person name="Cui H."/>
        </authorList>
    </citation>
    <scope>NUCLEOTIDE SEQUENCE [LARGE SCALE GENOMIC DNA]</scope>
    <source>
        <strain evidence="4 5">YPL8</strain>
    </source>
</reference>
<dbReference type="PROSITE" id="PS50110">
    <property type="entry name" value="RESPONSE_REGULATORY"/>
    <property type="match status" value="1"/>
</dbReference>
<proteinExistence type="predicted"/>
<dbReference type="CDD" id="cd17557">
    <property type="entry name" value="REC_Rcp-like"/>
    <property type="match status" value="1"/>
</dbReference>
<dbReference type="KEGG" id="haly:HYG82_10865"/>
<feature type="modified residue" description="4-aspartylphosphate" evidence="1">
    <location>
        <position position="68"/>
    </location>
</feature>
<dbReference type="GO" id="GO:0000160">
    <property type="term" value="P:phosphorelay signal transduction system"/>
    <property type="evidence" value="ECO:0007669"/>
    <property type="project" value="InterPro"/>
</dbReference>